<dbReference type="Proteomes" id="UP000783390">
    <property type="component" value="Unassembled WGS sequence"/>
</dbReference>
<keyword evidence="2" id="KW-1185">Reference proteome</keyword>
<reference evidence="1 2" key="1">
    <citation type="submission" date="2021-03" db="EMBL/GenBank/DDBJ databases">
        <title>Genomic Encyclopedia of Type Strains, Phase IV (KMG-IV): sequencing the most valuable type-strain genomes for metagenomic binning, comparative biology and taxonomic classification.</title>
        <authorList>
            <person name="Goeker M."/>
        </authorList>
    </citation>
    <scope>NUCLEOTIDE SEQUENCE [LARGE SCALE GENOMIC DNA]</scope>
    <source>
        <strain evidence="1 2">DSM 3984</strain>
    </source>
</reference>
<dbReference type="EMBL" id="JAGGJZ010000002">
    <property type="protein sequence ID" value="MBP1889431.1"/>
    <property type="molecule type" value="Genomic_DNA"/>
</dbReference>
<dbReference type="SUPFAM" id="SSF53800">
    <property type="entry name" value="Chelatase"/>
    <property type="match status" value="1"/>
</dbReference>
<dbReference type="Pfam" id="PF06180">
    <property type="entry name" value="CbiK"/>
    <property type="match status" value="1"/>
</dbReference>
<dbReference type="Gene3D" id="3.40.50.1400">
    <property type="match status" value="2"/>
</dbReference>
<gene>
    <name evidence="1" type="ORF">J2Z53_001012</name>
</gene>
<evidence type="ECO:0000313" key="2">
    <source>
        <dbReference type="Proteomes" id="UP000783390"/>
    </source>
</evidence>
<evidence type="ECO:0000313" key="1">
    <source>
        <dbReference type="EMBL" id="MBP1889431.1"/>
    </source>
</evidence>
<keyword evidence="1" id="KW-0456">Lyase</keyword>
<dbReference type="RefSeq" id="WP_209796127.1">
    <property type="nucleotide sequence ID" value="NZ_JAGGJZ010000002.1"/>
</dbReference>
<protein>
    <submittedName>
        <fullName evidence="1">Sirohydrochlorin cobaltochelatase</fullName>
        <ecNumber evidence="1">4.99.1.3</ecNumber>
    </submittedName>
</protein>
<organism evidence="1 2">
    <name type="scientific">Clostridium moniliforme</name>
    <dbReference type="NCBI Taxonomy" id="39489"/>
    <lineage>
        <taxon>Bacteria</taxon>
        <taxon>Bacillati</taxon>
        <taxon>Bacillota</taxon>
        <taxon>Clostridia</taxon>
        <taxon>Eubacteriales</taxon>
        <taxon>Clostridiaceae</taxon>
        <taxon>Clostridium</taxon>
    </lineage>
</organism>
<dbReference type="InterPro" id="IPR010388">
    <property type="entry name" value="Anaerobic_Co-chelatase"/>
</dbReference>
<dbReference type="EC" id="4.99.1.3" evidence="1"/>
<comment type="caution">
    <text evidence="1">The sequence shown here is derived from an EMBL/GenBank/DDBJ whole genome shotgun (WGS) entry which is preliminary data.</text>
</comment>
<dbReference type="GO" id="GO:0016852">
    <property type="term" value="F:sirohydrochlorin cobaltochelatase activity"/>
    <property type="evidence" value="ECO:0007669"/>
    <property type="project" value="UniProtKB-EC"/>
</dbReference>
<name>A0ABS4EZL2_9CLOT</name>
<sequence length="248" mass="29089">MSNKAIVIVAFGTGKEEDFNKYLLPFKKDAKDKYGEDFDIFISLTSDKMIEKLKLVINNYEDTLRNLISLKYEEVYVESLYFSRGKEYSKIETITKKYKDYFKKIKITKPVFEENEALIDEYFKSYNNIIFICHGIHGSNKSIEEDYIKKAMEKNNKKQNYVALINKKDNYKNLVNTIKGDKIPKVTIIPILITKGYHFNNDIISNNSYSLTYLLKEEGITVEIVDKVLAENNFFRRLVLKNLSKIIN</sequence>
<accession>A0ABS4EZL2</accession>
<proteinExistence type="predicted"/>